<dbReference type="PANTHER" id="PTHR43316:SF8">
    <property type="entry name" value="HAD FAMILY HYDROLASE"/>
    <property type="match status" value="1"/>
</dbReference>
<evidence type="ECO:0000256" key="1">
    <source>
        <dbReference type="ARBA" id="ARBA00022801"/>
    </source>
</evidence>
<dbReference type="Gene3D" id="1.10.150.240">
    <property type="entry name" value="Putative phosphatase, domain 2"/>
    <property type="match status" value="1"/>
</dbReference>
<dbReference type="InterPro" id="IPR023198">
    <property type="entry name" value="PGP-like_dom2"/>
</dbReference>
<sequence>MRRISLLAFDADDTLWGSQTYFNSVEHVYCEILASYADAAEITKSLLSTEYNNRVLFGCGSKAFILSLVENAVYVSQGKVTGDEIEQIIGIGKELLRLPGRPFDRVRATLEQLQATGLYHMVVFTRGELLDQEKKMDRSGLRPFFDDVIIVSDKTQDAYHRLCKRYNITADQLLMVGNSFSADIEPVLNFGGWGAYIPIEDLEQENTAVDYVHPRLLRLSKITDLGLYLNSPSMLIDTSKLS</sequence>
<evidence type="ECO:0000313" key="2">
    <source>
        <dbReference type="EMBL" id="EEX19977.1"/>
    </source>
</evidence>
<gene>
    <name evidence="2" type="ORF">HMPREF0973_00117</name>
</gene>
<evidence type="ECO:0000313" key="3">
    <source>
        <dbReference type="Proteomes" id="UP000003327"/>
    </source>
</evidence>
<dbReference type="AlphaFoldDB" id="C9MKK9"/>
<dbReference type="eggNOG" id="COG1011">
    <property type="taxonomic scope" value="Bacteria"/>
</dbReference>
<keyword evidence="3" id="KW-1185">Reference proteome</keyword>
<dbReference type="PANTHER" id="PTHR43316">
    <property type="entry name" value="HYDROLASE, HALOACID DELAHOGENASE-RELATED"/>
    <property type="match status" value="1"/>
</dbReference>
<dbReference type="InterPro" id="IPR023214">
    <property type="entry name" value="HAD_sf"/>
</dbReference>
<dbReference type="Pfam" id="PF00702">
    <property type="entry name" value="Hydrolase"/>
    <property type="match status" value="1"/>
</dbReference>
<dbReference type="GO" id="GO:0016787">
    <property type="term" value="F:hydrolase activity"/>
    <property type="evidence" value="ECO:0007669"/>
    <property type="project" value="UniProtKB-KW"/>
</dbReference>
<dbReference type="RefSeq" id="WP_004381712.1">
    <property type="nucleotide sequence ID" value="NZ_GG698712.1"/>
</dbReference>
<dbReference type="SFLD" id="SFLDG01129">
    <property type="entry name" value="C1.5:_HAD__Beta-PGM__Phosphata"/>
    <property type="match status" value="1"/>
</dbReference>
<dbReference type="HOGENOM" id="CLU_074041_0_0_10"/>
<dbReference type="OrthoDB" id="6101375at2"/>
<dbReference type="STRING" id="649761.HMPREF0973_00117"/>
<proteinExistence type="predicted"/>
<name>C9MKK9_9BACT</name>
<dbReference type="Proteomes" id="UP000003327">
    <property type="component" value="Unassembled WGS sequence"/>
</dbReference>
<dbReference type="Gene3D" id="3.40.50.1000">
    <property type="entry name" value="HAD superfamily/HAD-like"/>
    <property type="match status" value="1"/>
</dbReference>
<comment type="caution">
    <text evidence="2">The sequence shown here is derived from an EMBL/GenBank/DDBJ whole genome shotgun (WGS) entry which is preliminary data.</text>
</comment>
<dbReference type="InterPro" id="IPR051540">
    <property type="entry name" value="S-2-haloacid_dehalogenase"/>
</dbReference>
<organism evidence="2 3">
    <name type="scientific">Prevotella veroralis F0319</name>
    <dbReference type="NCBI Taxonomy" id="649761"/>
    <lineage>
        <taxon>Bacteria</taxon>
        <taxon>Pseudomonadati</taxon>
        <taxon>Bacteroidota</taxon>
        <taxon>Bacteroidia</taxon>
        <taxon>Bacteroidales</taxon>
        <taxon>Prevotellaceae</taxon>
        <taxon>Prevotella</taxon>
    </lineage>
</organism>
<reference evidence="2 3" key="1">
    <citation type="submission" date="2009-09" db="EMBL/GenBank/DDBJ databases">
        <authorList>
            <person name="Weinstock G."/>
            <person name="Sodergren E."/>
            <person name="Clifton S."/>
            <person name="Fulton L."/>
            <person name="Fulton B."/>
            <person name="Courtney L."/>
            <person name="Fronick C."/>
            <person name="Harrison M."/>
            <person name="Strong C."/>
            <person name="Farmer C."/>
            <person name="Delahaunty K."/>
            <person name="Markovic C."/>
            <person name="Hall O."/>
            <person name="Minx P."/>
            <person name="Tomlinson C."/>
            <person name="Mitreva M."/>
            <person name="Nelson J."/>
            <person name="Hou S."/>
            <person name="Wollam A."/>
            <person name="Pepin K.H."/>
            <person name="Johnson M."/>
            <person name="Bhonagiri V."/>
            <person name="Nash W.E."/>
            <person name="Warren W."/>
            <person name="Chinwalla A."/>
            <person name="Mardis E.R."/>
            <person name="Wilson R.K."/>
        </authorList>
    </citation>
    <scope>NUCLEOTIDE SEQUENCE [LARGE SCALE GENOMIC DNA]</scope>
    <source>
        <strain evidence="2 3">F0319</strain>
    </source>
</reference>
<dbReference type="InterPro" id="IPR036412">
    <property type="entry name" value="HAD-like_sf"/>
</dbReference>
<dbReference type="SUPFAM" id="SSF56784">
    <property type="entry name" value="HAD-like"/>
    <property type="match status" value="1"/>
</dbReference>
<dbReference type="EMBL" id="ACVA01000004">
    <property type="protein sequence ID" value="EEX19977.1"/>
    <property type="molecule type" value="Genomic_DNA"/>
</dbReference>
<dbReference type="SFLD" id="SFLDS00003">
    <property type="entry name" value="Haloacid_Dehalogenase"/>
    <property type="match status" value="1"/>
</dbReference>
<keyword evidence="1 2" id="KW-0378">Hydrolase</keyword>
<protein>
    <submittedName>
        <fullName evidence="2">Haloacid dehalogenase-like hydrolase</fullName>
    </submittedName>
</protein>
<accession>C9MKK9</accession>